<dbReference type="InterPro" id="IPR015424">
    <property type="entry name" value="PyrdxlP-dep_Trfase"/>
</dbReference>
<dbReference type="InterPro" id="IPR023603">
    <property type="entry name" value="Low_specificity_L-TA-like"/>
</dbReference>
<dbReference type="PANTHER" id="PTHR48097">
    <property type="entry name" value="L-THREONINE ALDOLASE-RELATED"/>
    <property type="match status" value="1"/>
</dbReference>
<proteinExistence type="inferred from homology"/>
<comment type="cofactor">
    <cofactor evidence="1">
        <name>pyridoxal 5'-phosphate</name>
        <dbReference type="ChEBI" id="CHEBI:597326"/>
    </cofactor>
</comment>
<accession>A0A1M5U1D6</accession>
<evidence type="ECO:0000256" key="4">
    <source>
        <dbReference type="ARBA" id="ARBA00023239"/>
    </source>
</evidence>
<dbReference type="SUPFAM" id="SSF53383">
    <property type="entry name" value="PLP-dependent transferases"/>
    <property type="match status" value="1"/>
</dbReference>
<dbReference type="NCBIfam" id="NF041359">
    <property type="entry name" value="GntG_guanitoxin"/>
    <property type="match status" value="1"/>
</dbReference>
<evidence type="ECO:0000313" key="8">
    <source>
        <dbReference type="Proteomes" id="UP000184526"/>
    </source>
</evidence>
<dbReference type="GO" id="GO:0006545">
    <property type="term" value="P:glycine biosynthetic process"/>
    <property type="evidence" value="ECO:0007669"/>
    <property type="project" value="TreeGrafter"/>
</dbReference>
<dbReference type="FunFam" id="3.90.1150.10:FF:000041">
    <property type="entry name" value="Low-specificity L-threonine aldolase"/>
    <property type="match status" value="1"/>
</dbReference>
<dbReference type="OrthoDB" id="9774495at2"/>
<keyword evidence="8" id="KW-1185">Reference proteome</keyword>
<evidence type="ECO:0000256" key="5">
    <source>
        <dbReference type="PIRSR" id="PIRSR017617-1"/>
    </source>
</evidence>
<sequence>MNKFIDLRSDTVTNQPDFMINAMVNAEVGDDVYNDDPTVKKLEELASDILGKESALFVPSGTFGNQLCLFTHCPRGSEVILGDSCHIVAHEVGASSVIAGVQLRTIDSSTGELSPEAIEKKLRVGYDIHMPETSLICLENAHSNGNVIPVESMKKTYELAKEHNLPVHLDGARIFNAAIALNTDVKELTKYCDSVMVCLSKGLCAPFGSIIAGDKSFIDVARKKRKLMGGGLRQVGYFAAAGIVALNEMRARLIEDHDNAKLLATELSKIPQIEVDFNRLQINMVFFKFKDLSINTQDLIKYFFDSNIKINDVEGGEMRFVTHYWVTKEDILKVCSSLKEFLNSK</sequence>
<dbReference type="FunFam" id="3.40.640.10:FF:000030">
    <property type="entry name" value="Low-specificity L-threonine aldolase"/>
    <property type="match status" value="1"/>
</dbReference>
<dbReference type="Pfam" id="PF01212">
    <property type="entry name" value="Beta_elim_lyase"/>
    <property type="match status" value="1"/>
</dbReference>
<dbReference type="NCBIfam" id="NF007825">
    <property type="entry name" value="PRK10534.1"/>
    <property type="match status" value="1"/>
</dbReference>
<dbReference type="InterPro" id="IPR015421">
    <property type="entry name" value="PyrdxlP-dep_Trfase_major"/>
</dbReference>
<evidence type="ECO:0000256" key="2">
    <source>
        <dbReference type="ARBA" id="ARBA00006966"/>
    </source>
</evidence>
<evidence type="ECO:0000259" key="6">
    <source>
        <dbReference type="Pfam" id="PF01212"/>
    </source>
</evidence>
<reference evidence="7 8" key="1">
    <citation type="submission" date="2016-11" db="EMBL/GenBank/DDBJ databases">
        <authorList>
            <person name="Jaros S."/>
            <person name="Januszkiewicz K."/>
            <person name="Wedrychowicz H."/>
        </authorList>
    </citation>
    <scope>NUCLEOTIDE SEQUENCE [LARGE SCALE GENOMIC DNA]</scope>
    <source>
        <strain evidence="7 8">DSM 3089</strain>
    </source>
</reference>
<dbReference type="RefSeq" id="WP_072830280.1">
    <property type="nucleotide sequence ID" value="NZ_FQXP01000003.1"/>
</dbReference>
<comment type="similarity">
    <text evidence="2">Belongs to the threonine aldolase family.</text>
</comment>
<dbReference type="InterPro" id="IPR001597">
    <property type="entry name" value="ArAA_b-elim_lyase/Thr_aldolase"/>
</dbReference>
<dbReference type="EMBL" id="FQXP01000003">
    <property type="protein sequence ID" value="SHH56857.1"/>
    <property type="molecule type" value="Genomic_DNA"/>
</dbReference>
<dbReference type="Gene3D" id="3.40.640.10">
    <property type="entry name" value="Type I PLP-dependent aspartate aminotransferase-like (Major domain)"/>
    <property type="match status" value="1"/>
</dbReference>
<dbReference type="PIRSF" id="PIRSF017617">
    <property type="entry name" value="Thr_aldolase"/>
    <property type="match status" value="1"/>
</dbReference>
<dbReference type="GO" id="GO:0005829">
    <property type="term" value="C:cytosol"/>
    <property type="evidence" value="ECO:0007669"/>
    <property type="project" value="TreeGrafter"/>
</dbReference>
<dbReference type="STRING" id="1121306.SAMN02745196_00808"/>
<feature type="modified residue" description="N6-(pyridoxal phosphate)lysine" evidence="5">
    <location>
        <position position="201"/>
    </location>
</feature>
<evidence type="ECO:0000313" key="7">
    <source>
        <dbReference type="EMBL" id="SHH56857.1"/>
    </source>
</evidence>
<gene>
    <name evidence="7" type="ORF">SAMN02745196_00808</name>
</gene>
<name>A0A1M5U1D6_9CLOT</name>
<feature type="domain" description="Aromatic amino acid beta-eliminating lyase/threonine aldolase" evidence="6">
    <location>
        <begin position="6"/>
        <end position="288"/>
    </location>
</feature>
<dbReference type="AlphaFoldDB" id="A0A1M5U1D6"/>
<dbReference type="InterPro" id="IPR015422">
    <property type="entry name" value="PyrdxlP-dep_Trfase_small"/>
</dbReference>
<dbReference type="GO" id="GO:0008732">
    <property type="term" value="F:L-allo-threonine aldolase activity"/>
    <property type="evidence" value="ECO:0007669"/>
    <property type="project" value="TreeGrafter"/>
</dbReference>
<dbReference type="Proteomes" id="UP000184526">
    <property type="component" value="Unassembled WGS sequence"/>
</dbReference>
<dbReference type="CDD" id="cd06502">
    <property type="entry name" value="TA_like"/>
    <property type="match status" value="1"/>
</dbReference>
<evidence type="ECO:0000256" key="3">
    <source>
        <dbReference type="ARBA" id="ARBA00022898"/>
    </source>
</evidence>
<dbReference type="PANTHER" id="PTHR48097:SF9">
    <property type="entry name" value="L-THREONINE ALDOLASE"/>
    <property type="match status" value="1"/>
</dbReference>
<organism evidence="7 8">
    <name type="scientific">Clostridium collagenovorans DSM 3089</name>
    <dbReference type="NCBI Taxonomy" id="1121306"/>
    <lineage>
        <taxon>Bacteria</taxon>
        <taxon>Bacillati</taxon>
        <taxon>Bacillota</taxon>
        <taxon>Clostridia</taxon>
        <taxon>Eubacteriales</taxon>
        <taxon>Clostridiaceae</taxon>
        <taxon>Clostridium</taxon>
    </lineage>
</organism>
<dbReference type="Gene3D" id="3.90.1150.10">
    <property type="entry name" value="Aspartate Aminotransferase, domain 1"/>
    <property type="match status" value="1"/>
</dbReference>
<dbReference type="GO" id="GO:0006567">
    <property type="term" value="P:L-threonine catabolic process"/>
    <property type="evidence" value="ECO:0007669"/>
    <property type="project" value="TreeGrafter"/>
</dbReference>
<protein>
    <submittedName>
        <fullName evidence="7">L-threonine aldolase</fullName>
    </submittedName>
</protein>
<keyword evidence="3" id="KW-0663">Pyridoxal phosphate</keyword>
<evidence type="ECO:0000256" key="1">
    <source>
        <dbReference type="ARBA" id="ARBA00001933"/>
    </source>
</evidence>
<keyword evidence="4" id="KW-0456">Lyase</keyword>